<dbReference type="EMBL" id="CM042882">
    <property type="protein sequence ID" value="KAI4382711.1"/>
    <property type="molecule type" value="Genomic_DNA"/>
</dbReference>
<keyword evidence="2" id="KW-1185">Reference proteome</keyword>
<evidence type="ECO:0000313" key="1">
    <source>
        <dbReference type="EMBL" id="KAI4382711.1"/>
    </source>
</evidence>
<gene>
    <name evidence="1" type="ORF">MLD38_008639</name>
</gene>
<protein>
    <submittedName>
        <fullName evidence="1">Uncharacterized protein</fullName>
    </submittedName>
</protein>
<reference evidence="2" key="1">
    <citation type="journal article" date="2023" name="Front. Plant Sci.">
        <title>Chromosomal-level genome assembly of Melastoma candidum provides insights into trichome evolution.</title>
        <authorList>
            <person name="Zhong Y."/>
            <person name="Wu W."/>
            <person name="Sun C."/>
            <person name="Zou P."/>
            <person name="Liu Y."/>
            <person name="Dai S."/>
            <person name="Zhou R."/>
        </authorList>
    </citation>
    <scope>NUCLEOTIDE SEQUENCE [LARGE SCALE GENOMIC DNA]</scope>
</reference>
<sequence>MDKPCGRLRMEPELAVVAAGNPRDEELMAGVGDEVAIRSRGRRGLWLGRGEGNDKSQGTRGGRGGGGGRAGDAAAEGEEAAVGD</sequence>
<name>A0ACB9RU39_9MYRT</name>
<evidence type="ECO:0000313" key="2">
    <source>
        <dbReference type="Proteomes" id="UP001057402"/>
    </source>
</evidence>
<comment type="caution">
    <text evidence="1">The sequence shown here is derived from an EMBL/GenBank/DDBJ whole genome shotgun (WGS) entry which is preliminary data.</text>
</comment>
<organism evidence="1 2">
    <name type="scientific">Melastoma candidum</name>
    <dbReference type="NCBI Taxonomy" id="119954"/>
    <lineage>
        <taxon>Eukaryota</taxon>
        <taxon>Viridiplantae</taxon>
        <taxon>Streptophyta</taxon>
        <taxon>Embryophyta</taxon>
        <taxon>Tracheophyta</taxon>
        <taxon>Spermatophyta</taxon>
        <taxon>Magnoliopsida</taxon>
        <taxon>eudicotyledons</taxon>
        <taxon>Gunneridae</taxon>
        <taxon>Pentapetalae</taxon>
        <taxon>rosids</taxon>
        <taxon>malvids</taxon>
        <taxon>Myrtales</taxon>
        <taxon>Melastomataceae</taxon>
        <taxon>Melastomatoideae</taxon>
        <taxon>Melastomateae</taxon>
        <taxon>Melastoma</taxon>
    </lineage>
</organism>
<dbReference type="Proteomes" id="UP001057402">
    <property type="component" value="Chromosome 3"/>
</dbReference>
<accession>A0ACB9RU39</accession>
<proteinExistence type="predicted"/>